<dbReference type="Pfam" id="PF13187">
    <property type="entry name" value="Fer4_9"/>
    <property type="match status" value="1"/>
</dbReference>
<accession>A0A1H8W1Q0</accession>
<organism evidence="5 6">
    <name type="scientific">Propionispora vibrioides</name>
    <dbReference type="NCBI Taxonomy" id="112903"/>
    <lineage>
        <taxon>Bacteria</taxon>
        <taxon>Bacillati</taxon>
        <taxon>Bacillota</taxon>
        <taxon>Negativicutes</taxon>
        <taxon>Selenomonadales</taxon>
        <taxon>Sporomusaceae</taxon>
        <taxon>Propionispora</taxon>
    </lineage>
</organism>
<dbReference type="SUPFAM" id="SSF46548">
    <property type="entry name" value="alpha-helical ferredoxin"/>
    <property type="match status" value="1"/>
</dbReference>
<name>A0A1H8W1Q0_9FIRM</name>
<evidence type="ECO:0000256" key="3">
    <source>
        <dbReference type="ARBA" id="ARBA00023014"/>
    </source>
</evidence>
<dbReference type="PROSITE" id="PS51379">
    <property type="entry name" value="4FE4S_FER_2"/>
    <property type="match status" value="1"/>
</dbReference>
<evidence type="ECO:0000256" key="2">
    <source>
        <dbReference type="ARBA" id="ARBA00023004"/>
    </source>
</evidence>
<keyword evidence="3" id="KW-0411">Iron-sulfur</keyword>
<dbReference type="CDD" id="cd19096">
    <property type="entry name" value="AKR_Fe-S_oxidoreductase"/>
    <property type="match status" value="1"/>
</dbReference>
<evidence type="ECO:0000259" key="4">
    <source>
        <dbReference type="PROSITE" id="PS51379"/>
    </source>
</evidence>
<dbReference type="OrthoDB" id="9773828at2"/>
<keyword evidence="1" id="KW-0479">Metal-binding</keyword>
<keyword evidence="6" id="KW-1185">Reference proteome</keyword>
<dbReference type="Proteomes" id="UP000198847">
    <property type="component" value="Unassembled WGS sequence"/>
</dbReference>
<evidence type="ECO:0000256" key="1">
    <source>
        <dbReference type="ARBA" id="ARBA00022723"/>
    </source>
</evidence>
<reference evidence="5 6" key="1">
    <citation type="submission" date="2016-10" db="EMBL/GenBank/DDBJ databases">
        <authorList>
            <person name="de Groot N.N."/>
        </authorList>
    </citation>
    <scope>NUCLEOTIDE SEQUENCE [LARGE SCALE GENOMIC DNA]</scope>
    <source>
        <strain evidence="5 6">DSM 13305</strain>
    </source>
</reference>
<dbReference type="InterPro" id="IPR036812">
    <property type="entry name" value="NAD(P)_OxRdtase_dom_sf"/>
</dbReference>
<dbReference type="InterPro" id="IPR023210">
    <property type="entry name" value="NADP_OxRdtase_dom"/>
</dbReference>
<dbReference type="InterPro" id="IPR053135">
    <property type="entry name" value="AKR2_Oxidoreductase"/>
</dbReference>
<keyword evidence="2" id="KW-0408">Iron</keyword>
<evidence type="ECO:0000313" key="6">
    <source>
        <dbReference type="Proteomes" id="UP000198847"/>
    </source>
</evidence>
<dbReference type="EMBL" id="FODY01000013">
    <property type="protein sequence ID" value="SEP21108.1"/>
    <property type="molecule type" value="Genomic_DNA"/>
</dbReference>
<protein>
    <recommendedName>
        <fullName evidence="4">4Fe-4S ferredoxin-type domain-containing protein</fullName>
    </recommendedName>
</protein>
<dbReference type="SUPFAM" id="SSF51430">
    <property type="entry name" value="NAD(P)-linked oxidoreductase"/>
    <property type="match status" value="1"/>
</dbReference>
<dbReference type="InterPro" id="IPR017896">
    <property type="entry name" value="4Fe4S_Fe-S-bd"/>
</dbReference>
<dbReference type="STRING" id="112903.SAMN04490178_11386"/>
<dbReference type="Pfam" id="PF00248">
    <property type="entry name" value="Aldo_ket_red"/>
    <property type="match status" value="1"/>
</dbReference>
<feature type="domain" description="4Fe-4S ferredoxin-type" evidence="4">
    <location>
        <begin position="331"/>
        <end position="359"/>
    </location>
</feature>
<proteinExistence type="predicted"/>
<dbReference type="AlphaFoldDB" id="A0A1H8W1Q0"/>
<dbReference type="PANTHER" id="PTHR43312:SF2">
    <property type="entry name" value="OXIDOREDUCTASE"/>
    <property type="match status" value="1"/>
</dbReference>
<dbReference type="RefSeq" id="WP_091747493.1">
    <property type="nucleotide sequence ID" value="NZ_FODY01000013.1"/>
</dbReference>
<dbReference type="PROSITE" id="PS00198">
    <property type="entry name" value="4FE4S_FER_1"/>
    <property type="match status" value="1"/>
</dbReference>
<dbReference type="PANTHER" id="PTHR43312">
    <property type="entry name" value="D-THREO-ALDOSE 1-DEHYDROGENASE"/>
    <property type="match status" value="1"/>
</dbReference>
<evidence type="ECO:0000313" key="5">
    <source>
        <dbReference type="EMBL" id="SEP21108.1"/>
    </source>
</evidence>
<sequence length="381" mass="43319">MEYALYGKTGLQVSRLGLGCMRFPQDETEAIHMVHYAIDQGINYLDSAYVYKDSEVITGKALKNGYRDKVYLATKSPIWNITKHEDFEKYLDEQLLRLGTDHIDVYLLHNLFPANWEKVQRYDGLTFLDNMIEKGKILHKAFSIHSTTAAFKEIVDSFDWEMAQIQLNILDEYQQVGIEGVRYAAQKGLATVIMEPLRGGNLLSNAPREVHALIDAYSQKRSLAAWCFRWLYNMPEVSLILSGTSNLDQLKDNLNIFAAAKPNIMSDEDQKLITKIREAFEAKNSIGCTGCQYCMPCPQGVSIPELFKLYNNYQLVKPHPIDQAFYQGTLLPSGHGADRCIACGLCTQHCPQGLKIPDLLEQVHGELNEDWQKNVQTLVRK</sequence>
<dbReference type="GO" id="GO:0051536">
    <property type="term" value="F:iron-sulfur cluster binding"/>
    <property type="evidence" value="ECO:0007669"/>
    <property type="project" value="UniProtKB-KW"/>
</dbReference>
<dbReference type="GO" id="GO:0046872">
    <property type="term" value="F:metal ion binding"/>
    <property type="evidence" value="ECO:0007669"/>
    <property type="project" value="UniProtKB-KW"/>
</dbReference>
<gene>
    <name evidence="5" type="ORF">SAMN04490178_11386</name>
</gene>
<dbReference type="Gene3D" id="3.20.20.100">
    <property type="entry name" value="NADP-dependent oxidoreductase domain"/>
    <property type="match status" value="1"/>
</dbReference>
<dbReference type="InterPro" id="IPR017900">
    <property type="entry name" value="4Fe4S_Fe_S_CS"/>
</dbReference>